<dbReference type="Proteomes" id="UP001152795">
    <property type="component" value="Unassembled WGS sequence"/>
</dbReference>
<feature type="coiled-coil region" evidence="1">
    <location>
        <begin position="850"/>
        <end position="912"/>
    </location>
</feature>
<evidence type="ECO:0000256" key="2">
    <source>
        <dbReference type="SAM" id="MobiDB-lite"/>
    </source>
</evidence>
<feature type="compositionally biased region" description="Basic and acidic residues" evidence="2">
    <location>
        <begin position="532"/>
        <end position="551"/>
    </location>
</feature>
<feature type="region of interest" description="Disordered" evidence="2">
    <location>
        <begin position="182"/>
        <end position="225"/>
    </location>
</feature>
<feature type="region of interest" description="Disordered" evidence="2">
    <location>
        <begin position="21"/>
        <end position="147"/>
    </location>
</feature>
<feature type="compositionally biased region" description="Basic and acidic residues" evidence="2">
    <location>
        <begin position="182"/>
        <end position="198"/>
    </location>
</feature>
<feature type="region of interest" description="Disordered" evidence="2">
    <location>
        <begin position="254"/>
        <end position="321"/>
    </location>
</feature>
<evidence type="ECO:0000256" key="1">
    <source>
        <dbReference type="SAM" id="Coils"/>
    </source>
</evidence>
<keyword evidence="1" id="KW-0175">Coiled coil</keyword>
<accession>A0A7D9I4V5</accession>
<dbReference type="OrthoDB" id="5985274at2759"/>
<keyword evidence="4" id="KW-1185">Reference proteome</keyword>
<feature type="compositionally biased region" description="Basic residues" evidence="2">
    <location>
        <begin position="74"/>
        <end position="83"/>
    </location>
</feature>
<reference evidence="3" key="1">
    <citation type="submission" date="2020-04" db="EMBL/GenBank/DDBJ databases">
        <authorList>
            <person name="Alioto T."/>
            <person name="Alioto T."/>
            <person name="Gomez Garrido J."/>
        </authorList>
    </citation>
    <scope>NUCLEOTIDE SEQUENCE</scope>
    <source>
        <strain evidence="3">A484AB</strain>
    </source>
</reference>
<gene>
    <name evidence="3" type="ORF">PACLA_8A016063</name>
</gene>
<comment type="caution">
    <text evidence="3">The sequence shown here is derived from an EMBL/GenBank/DDBJ whole genome shotgun (WGS) entry which is preliminary data.</text>
</comment>
<name>A0A7D9I4V5_PARCT</name>
<feature type="compositionally biased region" description="Basic and acidic residues" evidence="2">
    <location>
        <begin position="254"/>
        <end position="286"/>
    </location>
</feature>
<protein>
    <submittedName>
        <fullName evidence="3">Uncharacterized protein</fullName>
    </submittedName>
</protein>
<feature type="compositionally biased region" description="Basic residues" evidence="2">
    <location>
        <begin position="47"/>
        <end position="59"/>
    </location>
</feature>
<feature type="compositionally biased region" description="Polar residues" evidence="2">
    <location>
        <begin position="60"/>
        <end position="70"/>
    </location>
</feature>
<feature type="compositionally biased region" description="Basic and acidic residues" evidence="2">
    <location>
        <begin position="297"/>
        <end position="319"/>
    </location>
</feature>
<sequence>MLSMSSDTIESYGSREMTHVDYGYSRSSTPDSSASSRLAAQLERSAYRRSRSKTRRKQGSKQSDVDTVNVSARKPSRNKRLKQQQRNQSYEQDEFSSSTASRMNGYSTNPPIRRSLNSDDEQTTENRAMRKPTNTEQYSKERHFDEHEDGQILTAQPVSASYTVSCVSNGYDDYRHTVDPAVRHSESTTDAQARRPRVDVTQNGTKSKSPDRKKVFPSNNRNAVPEIQNVYENQVDNKNNRSVNVSRVRFEECWEDSPGRKPDYKVREASGISIRDETPGFKRSEIQRVANGDTDNLESKENTDNSSSKIERPAKDKQGKVTLNALVQDKPTGTKTNGHKEAIVYAKDSFTSRKRDVPTSRLDNGNRLDSGHPQGRSEITRTEEVKPLGLRQLIKIHEIQIAEVAKSAASMKRPLSGKAHEGRLVKVKIVPEIETKQSHVKQNAAKVTFAGNKTSSDSPLPRKLPSVESRSKVVEPVKEKEGLNVKNEASIGKARTTVKPKRHTVELRTKPPIQEDQKWKRHTAIGLVGFDHQGHEVPHGEWSPRGKDSKKSFTSPDSDAEIEYLRKQPVEPEKQFVDEKIEKCDVTGLKTSPVINERDEVWKIPDEEKPVLDDELEIPPERPPLPENFYSSAEEILMRPPPPVYTNDIENNNPKLDFKPRADYVPRVEFKPTIEYVPAVDSNPNNEYIPTTDNKQNIGYVPTADIQKNIGYVPKEDFTPNTGFVPKVDFEPNLKYIKKSPFSEQLRPIPLSSSLPAIHVSTAIVQSNGERILEQDNIQEKDHVLGKTRTTREMYEERLARINLIPLDVSERHQANQELAASLYSSLESFAWDKSCNIHNSNKTENLDKLKTCMKQMKVLTKQKEELEKNFERERRDWKRKYEEQQKVANAYQKLEDRYRRQVQELQEALKLCRCTDTETRKTLFLGHSWKRADPYLLSTQTQSILDETEEWLKAQSVRSDITYNSANISTTRIQNGQSSHESLTDLMGVETKWAMDYKDVALTTGIDQYNGTSV</sequence>
<dbReference type="EMBL" id="CACRXK020003157">
    <property type="protein sequence ID" value="CAB3997665.1"/>
    <property type="molecule type" value="Genomic_DNA"/>
</dbReference>
<organism evidence="3 4">
    <name type="scientific">Paramuricea clavata</name>
    <name type="common">Red gorgonian</name>
    <name type="synonym">Violescent sea-whip</name>
    <dbReference type="NCBI Taxonomy" id="317549"/>
    <lineage>
        <taxon>Eukaryota</taxon>
        <taxon>Metazoa</taxon>
        <taxon>Cnidaria</taxon>
        <taxon>Anthozoa</taxon>
        <taxon>Octocorallia</taxon>
        <taxon>Malacalcyonacea</taxon>
        <taxon>Plexauridae</taxon>
        <taxon>Paramuricea</taxon>
    </lineage>
</organism>
<proteinExistence type="predicted"/>
<feature type="compositionally biased region" description="Basic and acidic residues" evidence="2">
    <location>
        <begin position="354"/>
        <end position="370"/>
    </location>
</feature>
<feature type="compositionally biased region" description="Low complexity" evidence="2">
    <location>
        <begin position="25"/>
        <end position="36"/>
    </location>
</feature>
<feature type="region of interest" description="Disordered" evidence="2">
    <location>
        <begin position="451"/>
        <end position="475"/>
    </location>
</feature>
<evidence type="ECO:0000313" key="3">
    <source>
        <dbReference type="EMBL" id="CAB3997665.1"/>
    </source>
</evidence>
<evidence type="ECO:0000313" key="4">
    <source>
        <dbReference type="Proteomes" id="UP001152795"/>
    </source>
</evidence>
<feature type="region of interest" description="Disordered" evidence="2">
    <location>
        <begin position="532"/>
        <end position="558"/>
    </location>
</feature>
<feature type="compositionally biased region" description="Polar residues" evidence="2">
    <location>
        <begin position="95"/>
        <end position="110"/>
    </location>
</feature>
<feature type="region of interest" description="Disordered" evidence="2">
    <location>
        <begin position="354"/>
        <end position="378"/>
    </location>
</feature>
<dbReference type="AlphaFoldDB" id="A0A7D9I4V5"/>
<feature type="compositionally biased region" description="Basic and acidic residues" evidence="2">
    <location>
        <begin position="138"/>
        <end position="147"/>
    </location>
</feature>